<dbReference type="GO" id="GO:0015221">
    <property type="term" value="F:lipopolysaccharide transmembrane transporter activity"/>
    <property type="evidence" value="ECO:0007669"/>
    <property type="project" value="InterPro"/>
</dbReference>
<dbReference type="Proteomes" id="UP000051870">
    <property type="component" value="Unassembled WGS sequence"/>
</dbReference>
<dbReference type="RefSeq" id="WP_158503257.1">
    <property type="nucleotide sequence ID" value="NZ_CANLZE010000004.1"/>
</dbReference>
<proteinExistence type="predicted"/>
<accession>A0A0P1IER7</accession>
<organism evidence="1 2">
    <name type="scientific">Shimia thalassica</name>
    <dbReference type="NCBI Taxonomy" id="1715693"/>
    <lineage>
        <taxon>Bacteria</taxon>
        <taxon>Pseudomonadati</taxon>
        <taxon>Pseudomonadota</taxon>
        <taxon>Alphaproteobacteria</taxon>
        <taxon>Rhodobacterales</taxon>
        <taxon>Roseobacteraceae</taxon>
    </lineage>
</organism>
<sequence>MTYSHFVNTLKVVLSLLALALLSTLFLVQQKVGEGESTIPFADIELEKRLKGQQVTAPFFSGKTSQGHLVAFTAETAHPDENDAGQSEAKTMTAQIDLADGSRLSLASDRALIHNQSHNATLDGNVKIVSSNGYTINSETLISNMRELQIESPETVTGTGPAGDFTAGRMQIKNGKEDDEVYLFFTNGVKLIYTPEK</sequence>
<dbReference type="AlphaFoldDB" id="A0A0P1IER7"/>
<dbReference type="Gene3D" id="2.60.450.10">
    <property type="entry name" value="Lipopolysaccharide (LPS) transport protein A like domain"/>
    <property type="match status" value="1"/>
</dbReference>
<dbReference type="STRING" id="1715693.PH7735_03296"/>
<evidence type="ECO:0000313" key="1">
    <source>
        <dbReference type="EMBL" id="CUK08820.1"/>
    </source>
</evidence>
<protein>
    <submittedName>
        <fullName evidence="1">Lipopolysaccharide-assembly, LptC-related</fullName>
    </submittedName>
</protein>
<dbReference type="InterPro" id="IPR010664">
    <property type="entry name" value="LipoPS_assembly_LptC-rel"/>
</dbReference>
<dbReference type="NCBIfam" id="TIGR04409">
    <property type="entry name" value="LptC_YrbK"/>
    <property type="match status" value="1"/>
</dbReference>
<evidence type="ECO:0000313" key="2">
    <source>
        <dbReference type="Proteomes" id="UP000051870"/>
    </source>
</evidence>
<keyword evidence="2" id="KW-1185">Reference proteome</keyword>
<dbReference type="InterPro" id="IPR026265">
    <property type="entry name" value="LptC"/>
</dbReference>
<dbReference type="GeneID" id="83882275"/>
<name>A0A0P1IER7_9RHOB</name>
<dbReference type="Pfam" id="PF06835">
    <property type="entry name" value="LptC"/>
    <property type="match status" value="1"/>
</dbReference>
<gene>
    <name evidence="1" type="ORF">PH7735_03296</name>
</gene>
<dbReference type="GO" id="GO:0005886">
    <property type="term" value="C:plasma membrane"/>
    <property type="evidence" value="ECO:0007669"/>
    <property type="project" value="InterPro"/>
</dbReference>
<reference evidence="2" key="1">
    <citation type="submission" date="2015-09" db="EMBL/GenBank/DDBJ databases">
        <authorList>
            <person name="Rodrigo-Torres Lidia"/>
            <person name="Arahal R.David."/>
        </authorList>
    </citation>
    <scope>NUCLEOTIDE SEQUENCE [LARGE SCALE GENOMIC DNA]</scope>
    <source>
        <strain evidence="2">CECT 7735</strain>
    </source>
</reference>
<dbReference type="EMBL" id="CYTW01000004">
    <property type="protein sequence ID" value="CUK08820.1"/>
    <property type="molecule type" value="Genomic_DNA"/>
</dbReference>